<feature type="transmembrane region" description="Helical" evidence="1">
    <location>
        <begin position="45"/>
        <end position="64"/>
    </location>
</feature>
<feature type="transmembrane region" description="Helical" evidence="1">
    <location>
        <begin position="76"/>
        <end position="94"/>
    </location>
</feature>
<feature type="transmembrane region" description="Helical" evidence="1">
    <location>
        <begin position="123"/>
        <end position="144"/>
    </location>
</feature>
<dbReference type="PANTHER" id="PTHR33876:SF4">
    <property type="entry name" value="CHLOROPLAST PROTEIN FOR GROWTH AND FERTILITY 2"/>
    <property type="match status" value="1"/>
</dbReference>
<dbReference type="RefSeq" id="WP_166693553.1">
    <property type="nucleotide sequence ID" value="NZ_WAEL01000009.1"/>
</dbReference>
<evidence type="ECO:0000313" key="2">
    <source>
        <dbReference type="EMBL" id="NID12847.1"/>
    </source>
</evidence>
<reference evidence="3" key="2">
    <citation type="submission" date="2023-07" db="EMBL/GenBank/DDBJ databases">
        <authorList>
            <person name="Jung D.-H."/>
        </authorList>
    </citation>
    <scope>NUCLEOTIDE SEQUENCE [LARGE SCALE GENOMIC DNA]</scope>
    <source>
        <strain evidence="3">JA-25</strain>
    </source>
</reference>
<comment type="caution">
    <text evidence="2">The sequence shown here is derived from an EMBL/GenBank/DDBJ whole genome shotgun (WGS) entry which is preliminary data.</text>
</comment>
<reference evidence="3" key="1">
    <citation type="submission" date="2019-09" db="EMBL/GenBank/DDBJ databases">
        <authorList>
            <person name="Jung D.-H."/>
        </authorList>
    </citation>
    <scope>NUCLEOTIDE SEQUENCE [LARGE SCALE GENOMIC DNA]</scope>
    <source>
        <strain evidence="3">JA-25</strain>
    </source>
</reference>
<feature type="transmembrane region" description="Helical" evidence="1">
    <location>
        <begin position="191"/>
        <end position="210"/>
    </location>
</feature>
<evidence type="ECO:0000313" key="3">
    <source>
        <dbReference type="Proteomes" id="UP000606008"/>
    </source>
</evidence>
<evidence type="ECO:0000256" key="1">
    <source>
        <dbReference type="SAM" id="Phobius"/>
    </source>
</evidence>
<dbReference type="Proteomes" id="UP000606008">
    <property type="component" value="Unassembled WGS sequence"/>
</dbReference>
<dbReference type="InterPro" id="IPR052776">
    <property type="entry name" value="Chloro_ReproSupport/MetalTrans"/>
</dbReference>
<sequence length="215" mass="22715">MQTLFPLLLALGVGFTHAFEADHLMAVSNIVTRRNDIRLALKDGVFWGLGHTSTILLVGSIFMLGKLALHESDFRFLEAGVGVMLMTLGGLRLYKLMLTPGVALAHAHTHGSLHAQERHAHGLAYGVGLIHGLAGSGALILSVLTQIKGTGAGMLYLILFGVGSIVGMMVAAGVFSVPFSVRLLTSPMVRTTLVVLSSIVCIILGAMVVYENALT</sequence>
<feature type="transmembrane region" description="Helical" evidence="1">
    <location>
        <begin position="156"/>
        <end position="179"/>
    </location>
</feature>
<keyword evidence="1" id="KW-0472">Membrane</keyword>
<keyword evidence="3" id="KW-1185">Reference proteome</keyword>
<proteinExistence type="predicted"/>
<protein>
    <submittedName>
        <fullName evidence="2">Urease accessory protein</fullName>
    </submittedName>
</protein>
<accession>A0ABX0QPE3</accession>
<organism evidence="2 3">
    <name type="scientific">Fibrivirga algicola</name>
    <dbReference type="NCBI Taxonomy" id="2950420"/>
    <lineage>
        <taxon>Bacteria</taxon>
        <taxon>Pseudomonadati</taxon>
        <taxon>Bacteroidota</taxon>
        <taxon>Cytophagia</taxon>
        <taxon>Cytophagales</taxon>
        <taxon>Spirosomataceae</taxon>
        <taxon>Fibrivirga</taxon>
    </lineage>
</organism>
<keyword evidence="1" id="KW-1133">Transmembrane helix</keyword>
<name>A0ABX0QPE3_9BACT</name>
<dbReference type="EMBL" id="WAEL01000009">
    <property type="protein sequence ID" value="NID12847.1"/>
    <property type="molecule type" value="Genomic_DNA"/>
</dbReference>
<dbReference type="PANTHER" id="PTHR33876">
    <property type="entry name" value="UNNAMED PRODUCT"/>
    <property type="match status" value="1"/>
</dbReference>
<keyword evidence="1" id="KW-0812">Transmembrane</keyword>
<gene>
    <name evidence="2" type="ORF">F7231_21935</name>
</gene>